<dbReference type="PROSITE" id="PS50815">
    <property type="entry name" value="HORMA"/>
    <property type="match status" value="1"/>
</dbReference>
<feature type="domain" description="HORMA" evidence="3">
    <location>
        <begin position="38"/>
        <end position="247"/>
    </location>
</feature>
<reference evidence="4 5" key="1">
    <citation type="submission" date="2014-05" db="EMBL/GenBank/DDBJ databases">
        <title>Draft genome sequence of a rare smut relative, Tilletiaria anomala UBC 951.</title>
        <authorList>
            <consortium name="DOE Joint Genome Institute"/>
            <person name="Toome M."/>
            <person name="Kuo A."/>
            <person name="Henrissat B."/>
            <person name="Lipzen A."/>
            <person name="Tritt A."/>
            <person name="Yoshinaga Y."/>
            <person name="Zane M."/>
            <person name="Barry K."/>
            <person name="Grigoriev I.V."/>
            <person name="Spatafora J.W."/>
            <person name="Aimea M.C."/>
        </authorList>
    </citation>
    <scope>NUCLEOTIDE SEQUENCE [LARGE SCALE GENOMIC DNA]</scope>
    <source>
        <strain evidence="4 5">UBC 951</strain>
    </source>
</reference>
<evidence type="ECO:0000313" key="5">
    <source>
        <dbReference type="Proteomes" id="UP000027361"/>
    </source>
</evidence>
<dbReference type="GO" id="GO:0003677">
    <property type="term" value="F:DNA binding"/>
    <property type="evidence" value="ECO:0007669"/>
    <property type="project" value="UniProtKB-KW"/>
</dbReference>
<evidence type="ECO:0000313" key="4">
    <source>
        <dbReference type="EMBL" id="KDN51362.1"/>
    </source>
</evidence>
<dbReference type="Gene3D" id="3.30.900.10">
    <property type="entry name" value="HORMA domain"/>
    <property type="match status" value="1"/>
</dbReference>
<feature type="region of interest" description="Disordered" evidence="2">
    <location>
        <begin position="193"/>
        <end position="213"/>
    </location>
</feature>
<comment type="similarity">
    <text evidence="1">Belongs to the MAD2 family.</text>
</comment>
<feature type="region of interest" description="Disordered" evidence="2">
    <location>
        <begin position="259"/>
        <end position="477"/>
    </location>
</feature>
<feature type="compositionally biased region" description="Basic and acidic residues" evidence="2">
    <location>
        <begin position="306"/>
        <end position="316"/>
    </location>
</feature>
<sequence>MASTSRVTLEAAPHAATSDGGLFGLAGQHGVHPPLNFTETVQALTEFIEVAIHTVLCVRGVYPPEVFTRKKRYATPVWQARHPGLSAYIGDAVKAARRQIILENVQSVVLLVSRASDPSEALERFVFRIAHLLPVPPPRDRDLDIQGNLTLPEVELALRAMMQKIMALDGDMAPYPDPDDVTCAIIIECMHGKQPQSDDPDEPPEGPWVPASAAANIPTLPTARQQGADEHAPGAYTLPIKALDTGVINLLFYAQEHITHKQQDDAPERASSPQNRHARQTEPGQSDATAAAATKQGNRQTQLRGSRSECERDRVTNHRPIAAPSQRSTLLASQQKSILKSRTAPMYRDAERDIDQHSKLPLYNDDDPSESEDGGARRKGGKRKKRGRNGVGGGGDRSRAYGAAMGVRSGGGVQNSADIGDTEDESSEPTSDRSVSSRGTDGGGAGGGGAGGSDNEMTSVAGIGFGGPAKAAVRPGW</sequence>
<dbReference type="InterPro" id="IPR003511">
    <property type="entry name" value="HORMA_dom"/>
</dbReference>
<evidence type="ECO:0000256" key="2">
    <source>
        <dbReference type="SAM" id="MobiDB-lite"/>
    </source>
</evidence>
<dbReference type="InterPro" id="IPR036570">
    <property type="entry name" value="HORMA_dom_sf"/>
</dbReference>
<proteinExistence type="inferred from homology"/>
<evidence type="ECO:0000259" key="3">
    <source>
        <dbReference type="PROSITE" id="PS50815"/>
    </source>
</evidence>
<comment type="caution">
    <text evidence="4">The sequence shown here is derived from an EMBL/GenBank/DDBJ whole genome shotgun (WGS) entry which is preliminary data.</text>
</comment>
<name>A0A066WBS4_TILAU</name>
<feature type="compositionally biased region" description="Basic residues" evidence="2">
    <location>
        <begin position="377"/>
        <end position="388"/>
    </location>
</feature>
<dbReference type="HOGENOM" id="CLU_572641_0_0_1"/>
<dbReference type="GeneID" id="25264026"/>
<feature type="compositionally biased region" description="Polar residues" evidence="2">
    <location>
        <begin position="428"/>
        <end position="439"/>
    </location>
</feature>
<feature type="compositionally biased region" description="Basic and acidic residues" evidence="2">
    <location>
        <begin position="259"/>
        <end position="268"/>
    </location>
</feature>
<keyword evidence="4" id="KW-0238">DNA-binding</keyword>
<dbReference type="GO" id="GO:0016035">
    <property type="term" value="C:zeta DNA polymerase complex"/>
    <property type="evidence" value="ECO:0007669"/>
    <property type="project" value="TreeGrafter"/>
</dbReference>
<protein>
    <submittedName>
        <fullName evidence="4">DNA-binding protein</fullName>
    </submittedName>
</protein>
<dbReference type="EMBL" id="JMSN01000017">
    <property type="protein sequence ID" value="KDN51362.1"/>
    <property type="molecule type" value="Genomic_DNA"/>
</dbReference>
<gene>
    <name evidence="4" type="ORF">K437DRAFT_254959</name>
</gene>
<dbReference type="PANTHER" id="PTHR11842:SF10">
    <property type="entry name" value="MITOTIC SPINDLE ASSEMBLY CHECKPOINT PROTEIN MAD2B"/>
    <property type="match status" value="1"/>
</dbReference>
<evidence type="ECO:0000256" key="1">
    <source>
        <dbReference type="ARBA" id="ARBA00010348"/>
    </source>
</evidence>
<feature type="compositionally biased region" description="Basic and acidic residues" evidence="2">
    <location>
        <begin position="348"/>
        <end position="358"/>
    </location>
</feature>
<dbReference type="Proteomes" id="UP000027361">
    <property type="component" value="Unassembled WGS sequence"/>
</dbReference>
<dbReference type="RefSeq" id="XP_013244698.1">
    <property type="nucleotide sequence ID" value="XM_013389244.1"/>
</dbReference>
<dbReference type="InterPro" id="IPR045091">
    <property type="entry name" value="Mad2-like"/>
</dbReference>
<dbReference type="AlphaFoldDB" id="A0A066WBS4"/>
<organism evidence="4 5">
    <name type="scientific">Tilletiaria anomala (strain ATCC 24038 / CBS 436.72 / UBC 951)</name>
    <dbReference type="NCBI Taxonomy" id="1037660"/>
    <lineage>
        <taxon>Eukaryota</taxon>
        <taxon>Fungi</taxon>
        <taxon>Dikarya</taxon>
        <taxon>Basidiomycota</taxon>
        <taxon>Ustilaginomycotina</taxon>
        <taxon>Exobasidiomycetes</taxon>
        <taxon>Georgefischeriales</taxon>
        <taxon>Tilletiariaceae</taxon>
        <taxon>Tilletiaria</taxon>
    </lineage>
</organism>
<feature type="compositionally biased region" description="Acidic residues" evidence="2">
    <location>
        <begin position="364"/>
        <end position="373"/>
    </location>
</feature>
<dbReference type="InParanoid" id="A0A066WBS4"/>
<feature type="compositionally biased region" description="Polar residues" evidence="2">
    <location>
        <begin position="325"/>
        <end position="340"/>
    </location>
</feature>
<dbReference type="SUPFAM" id="SSF56019">
    <property type="entry name" value="The spindle assembly checkpoint protein mad2"/>
    <property type="match status" value="1"/>
</dbReference>
<dbReference type="PANTHER" id="PTHR11842">
    <property type="entry name" value="MITOTIC SPINDLE ASSEMBLY CHECKPOINT PROTEIN MAD2"/>
    <property type="match status" value="1"/>
</dbReference>
<feature type="compositionally biased region" description="Polar residues" evidence="2">
    <location>
        <begin position="295"/>
        <end position="305"/>
    </location>
</feature>
<dbReference type="OrthoDB" id="21254at2759"/>
<dbReference type="Pfam" id="PF02301">
    <property type="entry name" value="HORMA"/>
    <property type="match status" value="1"/>
</dbReference>
<dbReference type="STRING" id="1037660.A0A066WBS4"/>
<keyword evidence="5" id="KW-1185">Reference proteome</keyword>
<feature type="compositionally biased region" description="Gly residues" evidence="2">
    <location>
        <begin position="440"/>
        <end position="452"/>
    </location>
</feature>
<accession>A0A066WBS4</accession>